<dbReference type="InterPro" id="IPR036937">
    <property type="entry name" value="Adhesion_dom_fimbrial_sf"/>
</dbReference>
<proteinExistence type="predicted"/>
<dbReference type="PANTHER" id="PTHR33420">
    <property type="entry name" value="FIMBRIAL SUBUNIT ELFA-RELATED"/>
    <property type="match status" value="1"/>
</dbReference>
<dbReference type="Proteomes" id="UP000790096">
    <property type="component" value="Unassembled WGS sequence"/>
</dbReference>
<accession>A0ABS5T1L8</accession>
<evidence type="ECO:0000313" key="4">
    <source>
        <dbReference type="Proteomes" id="UP000790096"/>
    </source>
</evidence>
<dbReference type="Gene3D" id="2.60.40.1090">
    <property type="entry name" value="Fimbrial-type adhesion domain"/>
    <property type="match status" value="1"/>
</dbReference>
<feature type="chain" id="PRO_5046739329" evidence="1">
    <location>
        <begin position="23"/>
        <end position="195"/>
    </location>
</feature>
<comment type="caution">
    <text evidence="3">The sequence shown here is derived from an EMBL/GenBank/DDBJ whole genome shotgun (WGS) entry which is preliminary data.</text>
</comment>
<dbReference type="InterPro" id="IPR050263">
    <property type="entry name" value="Bact_Fimbrial_Adh_Pro"/>
</dbReference>
<dbReference type="Pfam" id="PF00419">
    <property type="entry name" value="Fimbrial"/>
    <property type="match status" value="1"/>
</dbReference>
<name>A0ABS5T1L8_9GAMM</name>
<keyword evidence="1" id="KW-0732">Signal</keyword>
<dbReference type="RefSeq" id="WP_214237564.1">
    <property type="nucleotide sequence ID" value="NZ_JABBFR010000014.1"/>
</dbReference>
<keyword evidence="4" id="KW-1185">Reference proteome</keyword>
<dbReference type="InterPro" id="IPR000259">
    <property type="entry name" value="Adhesion_dom_fimbrial"/>
</dbReference>
<protein>
    <submittedName>
        <fullName evidence="3">Type 1 fimbrial protein</fullName>
    </submittedName>
</protein>
<feature type="signal peptide" evidence="1">
    <location>
        <begin position="1"/>
        <end position="22"/>
    </location>
</feature>
<feature type="domain" description="Fimbrial-type adhesion" evidence="2">
    <location>
        <begin position="31"/>
        <end position="194"/>
    </location>
</feature>
<dbReference type="EMBL" id="JABBFR010000014">
    <property type="protein sequence ID" value="MBT0724903.1"/>
    <property type="molecule type" value="Genomic_DNA"/>
</dbReference>
<sequence length="195" mass="20174">MKNYKALSIMAVSILASTQVMADTPSAGGTINFSGAITDTTCTINGGKSADFSVALSPISVTDAGTTANSVITKNKKSISLTFSDCSPAGANANSALKIYFSSAQNISNDGRYLINNSVNENDQAVAKNVGFALTNSGSTTPIQLNQPLTTTLTGSSKAPSAETLNLDVYYYKPNSEPAKVGAVNSSLIYTVSYL</sequence>
<gene>
    <name evidence="3" type="ORF">HH682_10795</name>
</gene>
<dbReference type="PANTHER" id="PTHR33420:SF26">
    <property type="entry name" value="FIMBRIAL SUBUNIT"/>
    <property type="match status" value="1"/>
</dbReference>
<organism evidence="3 4">
    <name type="scientific">Rosenbergiella gaditana</name>
    <dbReference type="NCBI Taxonomy" id="2726987"/>
    <lineage>
        <taxon>Bacteria</taxon>
        <taxon>Pseudomonadati</taxon>
        <taxon>Pseudomonadota</taxon>
        <taxon>Gammaproteobacteria</taxon>
        <taxon>Enterobacterales</taxon>
        <taxon>Erwiniaceae</taxon>
        <taxon>Rosenbergiella</taxon>
    </lineage>
</organism>
<dbReference type="SUPFAM" id="SSF49401">
    <property type="entry name" value="Bacterial adhesins"/>
    <property type="match status" value="1"/>
</dbReference>
<evidence type="ECO:0000313" key="3">
    <source>
        <dbReference type="EMBL" id="MBT0724903.1"/>
    </source>
</evidence>
<evidence type="ECO:0000259" key="2">
    <source>
        <dbReference type="Pfam" id="PF00419"/>
    </source>
</evidence>
<dbReference type="InterPro" id="IPR008966">
    <property type="entry name" value="Adhesion_dom_sf"/>
</dbReference>
<evidence type="ECO:0000256" key="1">
    <source>
        <dbReference type="SAM" id="SignalP"/>
    </source>
</evidence>
<reference evidence="3 4" key="1">
    <citation type="submission" date="2020-04" db="EMBL/GenBank/DDBJ databases">
        <title>Genome sequencing of Rosenbergiella species.</title>
        <authorList>
            <person name="Alvarez-Perez S."/>
            <person name="Lievens B."/>
        </authorList>
    </citation>
    <scope>NUCLEOTIDE SEQUENCE [LARGE SCALE GENOMIC DNA]</scope>
    <source>
        <strain evidence="3 4">S61</strain>
    </source>
</reference>